<comment type="caution">
    <text evidence="2">The sequence shown here is derived from an EMBL/GenBank/DDBJ whole genome shotgun (WGS) entry which is preliminary data.</text>
</comment>
<dbReference type="InterPro" id="IPR035980">
    <property type="entry name" value="Ribosomal_bS6_sf"/>
</dbReference>
<dbReference type="GO" id="GO:0005840">
    <property type="term" value="C:ribosome"/>
    <property type="evidence" value="ECO:0007669"/>
    <property type="project" value="InterPro"/>
</dbReference>
<dbReference type="EMBL" id="PFBF01000038">
    <property type="protein sequence ID" value="PIR86303.1"/>
    <property type="molecule type" value="Genomic_DNA"/>
</dbReference>
<accession>A0A2H0UIS9</accession>
<organism evidence="2 3">
    <name type="scientific">Candidatus Kaiserbacteria bacterium CG10_big_fil_rev_8_21_14_0_10_43_70</name>
    <dbReference type="NCBI Taxonomy" id="1974605"/>
    <lineage>
        <taxon>Bacteria</taxon>
        <taxon>Candidatus Kaiseribacteriota</taxon>
    </lineage>
</organism>
<feature type="region of interest" description="Disordered" evidence="1">
    <location>
        <begin position="74"/>
        <end position="105"/>
    </location>
</feature>
<proteinExistence type="predicted"/>
<dbReference type="GO" id="GO:0019843">
    <property type="term" value="F:rRNA binding"/>
    <property type="evidence" value="ECO:0007669"/>
    <property type="project" value="InterPro"/>
</dbReference>
<dbReference type="GO" id="GO:0006412">
    <property type="term" value="P:translation"/>
    <property type="evidence" value="ECO:0007669"/>
    <property type="project" value="InterPro"/>
</dbReference>
<dbReference type="GO" id="GO:0003735">
    <property type="term" value="F:structural constituent of ribosome"/>
    <property type="evidence" value="ECO:0007669"/>
    <property type="project" value="InterPro"/>
</dbReference>
<evidence type="ECO:0000256" key="1">
    <source>
        <dbReference type="SAM" id="MobiDB-lite"/>
    </source>
</evidence>
<dbReference type="SUPFAM" id="SSF54995">
    <property type="entry name" value="Ribosomal protein S6"/>
    <property type="match status" value="1"/>
</dbReference>
<feature type="compositionally biased region" description="Basic and acidic residues" evidence="1">
    <location>
        <begin position="80"/>
        <end position="105"/>
    </location>
</feature>
<reference evidence="3" key="1">
    <citation type="submission" date="2017-09" db="EMBL/GenBank/DDBJ databases">
        <title>Depth-based differentiation of microbial function through sediment-hosted aquifers and enrichment of novel symbionts in the deep terrestrial subsurface.</title>
        <authorList>
            <person name="Probst A.J."/>
            <person name="Ladd B."/>
            <person name="Jarett J.K."/>
            <person name="Geller-Mcgrath D.E."/>
            <person name="Sieber C.M.K."/>
            <person name="Emerson J.B."/>
            <person name="Anantharaman K."/>
            <person name="Thomas B.C."/>
            <person name="Malmstrom R."/>
            <person name="Stieglmeier M."/>
            <person name="Klingl A."/>
            <person name="Woyke T."/>
            <person name="Ryan C.M."/>
            <person name="Banfield J.F."/>
        </authorList>
    </citation>
    <scope>NUCLEOTIDE SEQUENCE [LARGE SCALE GENOMIC DNA]</scope>
</reference>
<dbReference type="Gene3D" id="3.30.70.60">
    <property type="match status" value="1"/>
</dbReference>
<dbReference type="InterPro" id="IPR014717">
    <property type="entry name" value="Transl_elong_EF1B/ribsomal_bS6"/>
</dbReference>
<evidence type="ECO:0008006" key="4">
    <source>
        <dbReference type="Google" id="ProtNLM"/>
    </source>
</evidence>
<sequence>MSVNKGGKNVHYGRAYFGWIKFECDASNVFALDEILRADENVLRYIIFKTIREDTRAVARPRVLRDVKRTDIITSTPKKGAQEKDVGKEASEKDLDKALEDITSE</sequence>
<gene>
    <name evidence="2" type="ORF">COU13_01735</name>
</gene>
<evidence type="ECO:0000313" key="3">
    <source>
        <dbReference type="Proteomes" id="UP000230706"/>
    </source>
</evidence>
<protein>
    <recommendedName>
        <fullName evidence="4">30S ribosomal protein S6</fullName>
    </recommendedName>
</protein>
<dbReference type="Proteomes" id="UP000230706">
    <property type="component" value="Unassembled WGS sequence"/>
</dbReference>
<name>A0A2H0UIS9_9BACT</name>
<dbReference type="AlphaFoldDB" id="A0A2H0UIS9"/>
<evidence type="ECO:0000313" key="2">
    <source>
        <dbReference type="EMBL" id="PIR86303.1"/>
    </source>
</evidence>